<gene>
    <name evidence="1" type="ORF">NE686_17655</name>
</gene>
<sequence length="143" mass="16694">MEKETIKKLALCEVIEYFLGGDMFHYAKNIIENDPNWIDAYDEWQESTVREEHELNKKIKIIKEQIINFIDNLDFEESQVLIDCIHDILVQLNGTEPNDIEILEVIKDIPKSILSIGIAWGYSDTVFGDELYVWIRDNKSSSV</sequence>
<dbReference type="Proteomes" id="UP001524478">
    <property type="component" value="Unassembled WGS sequence"/>
</dbReference>
<accession>A0ABT1SG87</accession>
<comment type="caution">
    <text evidence="1">The sequence shown here is derived from an EMBL/GenBank/DDBJ whole genome shotgun (WGS) entry which is preliminary data.</text>
</comment>
<organism evidence="1 2">
    <name type="scientific">Tissierella carlieri</name>
    <dbReference type="NCBI Taxonomy" id="689904"/>
    <lineage>
        <taxon>Bacteria</taxon>
        <taxon>Bacillati</taxon>
        <taxon>Bacillota</taxon>
        <taxon>Tissierellia</taxon>
        <taxon>Tissierellales</taxon>
        <taxon>Tissierellaceae</taxon>
        <taxon>Tissierella</taxon>
    </lineage>
</organism>
<dbReference type="RefSeq" id="WP_256312523.1">
    <property type="nucleotide sequence ID" value="NZ_JANGAC010000016.1"/>
</dbReference>
<proteinExistence type="predicted"/>
<keyword evidence="2" id="KW-1185">Reference proteome</keyword>
<evidence type="ECO:0000313" key="1">
    <source>
        <dbReference type="EMBL" id="MCQ4924932.1"/>
    </source>
</evidence>
<evidence type="ECO:0000313" key="2">
    <source>
        <dbReference type="Proteomes" id="UP001524478"/>
    </source>
</evidence>
<dbReference type="EMBL" id="JANGAC010000016">
    <property type="protein sequence ID" value="MCQ4924932.1"/>
    <property type="molecule type" value="Genomic_DNA"/>
</dbReference>
<reference evidence="1 2" key="1">
    <citation type="submission" date="2022-06" db="EMBL/GenBank/DDBJ databases">
        <title>Isolation of gut microbiota from human fecal samples.</title>
        <authorList>
            <person name="Pamer E.G."/>
            <person name="Barat B."/>
            <person name="Waligurski E."/>
            <person name="Medina S."/>
            <person name="Paddock L."/>
            <person name="Mostad J."/>
        </authorList>
    </citation>
    <scope>NUCLEOTIDE SEQUENCE [LARGE SCALE GENOMIC DNA]</scope>
    <source>
        <strain evidence="1 2">DFI.7.95</strain>
    </source>
</reference>
<protein>
    <submittedName>
        <fullName evidence="1">Uncharacterized protein</fullName>
    </submittedName>
</protein>
<name>A0ABT1SG87_9FIRM</name>